<evidence type="ECO:0000313" key="1">
    <source>
        <dbReference type="EMBL" id="KZV21994.1"/>
    </source>
</evidence>
<proteinExistence type="predicted"/>
<accession>A0A2Z7AJP1</accession>
<gene>
    <name evidence="1" type="ORF">F511_41824</name>
</gene>
<evidence type="ECO:0000313" key="2">
    <source>
        <dbReference type="Proteomes" id="UP000250235"/>
    </source>
</evidence>
<reference evidence="1 2" key="1">
    <citation type="journal article" date="2015" name="Proc. Natl. Acad. Sci. U.S.A.">
        <title>The resurrection genome of Boea hygrometrica: A blueprint for survival of dehydration.</title>
        <authorList>
            <person name="Xiao L."/>
            <person name="Yang G."/>
            <person name="Zhang L."/>
            <person name="Yang X."/>
            <person name="Zhao S."/>
            <person name="Ji Z."/>
            <person name="Zhou Q."/>
            <person name="Hu M."/>
            <person name="Wang Y."/>
            <person name="Chen M."/>
            <person name="Xu Y."/>
            <person name="Jin H."/>
            <person name="Xiao X."/>
            <person name="Hu G."/>
            <person name="Bao F."/>
            <person name="Hu Y."/>
            <person name="Wan P."/>
            <person name="Li L."/>
            <person name="Deng X."/>
            <person name="Kuang T."/>
            <person name="Xiang C."/>
            <person name="Zhu J.K."/>
            <person name="Oliver M.J."/>
            <person name="He Y."/>
        </authorList>
    </citation>
    <scope>NUCLEOTIDE SEQUENCE [LARGE SCALE GENOMIC DNA]</scope>
    <source>
        <strain evidence="2">cv. XS01</strain>
    </source>
</reference>
<dbReference type="EMBL" id="KV014552">
    <property type="protein sequence ID" value="KZV21994.1"/>
    <property type="molecule type" value="Genomic_DNA"/>
</dbReference>
<dbReference type="Proteomes" id="UP000250235">
    <property type="component" value="Unassembled WGS sequence"/>
</dbReference>
<sequence length="97" mass="11326">MTMSFDTMSFSNQTRNWKSVDRLLYLLVIQSREQCDTVLIMKQEMLVVASAEEQENDIRTTTEDDQQQLRNLVIVIYFRSGGSISCLNTQHETWNSN</sequence>
<protein>
    <submittedName>
        <fullName evidence="1">Putative prolyl 4-hydroxylase 9</fullName>
    </submittedName>
</protein>
<keyword evidence="2" id="KW-1185">Reference proteome</keyword>
<organism evidence="1 2">
    <name type="scientific">Dorcoceras hygrometricum</name>
    <dbReference type="NCBI Taxonomy" id="472368"/>
    <lineage>
        <taxon>Eukaryota</taxon>
        <taxon>Viridiplantae</taxon>
        <taxon>Streptophyta</taxon>
        <taxon>Embryophyta</taxon>
        <taxon>Tracheophyta</taxon>
        <taxon>Spermatophyta</taxon>
        <taxon>Magnoliopsida</taxon>
        <taxon>eudicotyledons</taxon>
        <taxon>Gunneridae</taxon>
        <taxon>Pentapetalae</taxon>
        <taxon>asterids</taxon>
        <taxon>lamiids</taxon>
        <taxon>Lamiales</taxon>
        <taxon>Gesneriaceae</taxon>
        <taxon>Didymocarpoideae</taxon>
        <taxon>Trichosporeae</taxon>
        <taxon>Loxocarpinae</taxon>
        <taxon>Dorcoceras</taxon>
    </lineage>
</organism>
<name>A0A2Z7AJP1_9LAMI</name>
<dbReference type="AlphaFoldDB" id="A0A2Z7AJP1"/>